<evidence type="ECO:0000313" key="2">
    <source>
        <dbReference type="Proteomes" id="UP000095280"/>
    </source>
</evidence>
<dbReference type="WBParaSite" id="maker-unitig_21665-snap-gene-0.2-mRNA-1">
    <property type="protein sequence ID" value="maker-unitig_21665-snap-gene-0.2-mRNA-1"/>
    <property type="gene ID" value="maker-unitig_21665-snap-gene-0.2"/>
</dbReference>
<evidence type="ECO:0000313" key="3">
    <source>
        <dbReference type="WBParaSite" id="maker-unitig_21665-snap-gene-0.2-mRNA-1"/>
    </source>
</evidence>
<feature type="compositionally biased region" description="Basic and acidic residues" evidence="1">
    <location>
        <begin position="12"/>
        <end position="24"/>
    </location>
</feature>
<feature type="compositionally biased region" description="Polar residues" evidence="1">
    <location>
        <begin position="1"/>
        <end position="11"/>
    </location>
</feature>
<keyword evidence="2" id="KW-1185">Reference proteome</keyword>
<evidence type="ECO:0000256" key="1">
    <source>
        <dbReference type="SAM" id="MobiDB-lite"/>
    </source>
</evidence>
<name>A0A1I8F5S3_9PLAT</name>
<feature type="region of interest" description="Disordered" evidence="1">
    <location>
        <begin position="1"/>
        <end position="67"/>
    </location>
</feature>
<protein>
    <submittedName>
        <fullName evidence="3">ICA69 domain-containing protein</fullName>
    </submittedName>
</protein>
<reference evidence="3" key="1">
    <citation type="submission" date="2016-11" db="UniProtKB">
        <authorList>
            <consortium name="WormBaseParasite"/>
        </authorList>
    </citation>
    <scope>IDENTIFICATION</scope>
</reference>
<dbReference type="AlphaFoldDB" id="A0A1I8F5S3"/>
<accession>A0A1I8F5S3</accession>
<dbReference type="Proteomes" id="UP000095280">
    <property type="component" value="Unplaced"/>
</dbReference>
<sequence>SMQLSNAVSGESRTEGDDERHQLQVREPPLWQTPLLTSYPDPDDDGNEFQFEGGRPTQPMPKRLILR</sequence>
<proteinExistence type="predicted"/>
<organism evidence="2 3">
    <name type="scientific">Macrostomum lignano</name>
    <dbReference type="NCBI Taxonomy" id="282301"/>
    <lineage>
        <taxon>Eukaryota</taxon>
        <taxon>Metazoa</taxon>
        <taxon>Spiralia</taxon>
        <taxon>Lophotrochozoa</taxon>
        <taxon>Platyhelminthes</taxon>
        <taxon>Rhabditophora</taxon>
        <taxon>Macrostomorpha</taxon>
        <taxon>Macrostomida</taxon>
        <taxon>Macrostomidae</taxon>
        <taxon>Macrostomum</taxon>
    </lineage>
</organism>